<evidence type="ECO:0000313" key="1">
    <source>
        <dbReference type="EMBL" id="KKL56440.1"/>
    </source>
</evidence>
<name>A0A0F9FGR6_9ZZZZ</name>
<feature type="non-terminal residue" evidence="1">
    <location>
        <position position="1"/>
    </location>
</feature>
<sequence>QKAVRGSYYTDKINQLRKLDRIGHIEHNPNYDVYIILDIGYTSAFWFVQNIGTNIHLIDYYEDSGVSLDNYARLFDDWRKTKRYKYADMIVPCDMDSNMTKIVTGESAMETMKGLGFNCVPLKKERKVFEGIERTRRFLDICFFSASCKAGLDRVESYHERLNKSLSTDENPVFTGLPEKDGTDHAADALRYVSMAASAGLIKSKASAGITKSKWRQLKEQYS</sequence>
<proteinExistence type="predicted"/>
<gene>
    <name evidence="1" type="ORF">LCGC14_2245400</name>
</gene>
<evidence type="ECO:0008006" key="2">
    <source>
        <dbReference type="Google" id="ProtNLM"/>
    </source>
</evidence>
<comment type="caution">
    <text evidence="1">The sequence shown here is derived from an EMBL/GenBank/DDBJ whole genome shotgun (WGS) entry which is preliminary data.</text>
</comment>
<organism evidence="1">
    <name type="scientific">marine sediment metagenome</name>
    <dbReference type="NCBI Taxonomy" id="412755"/>
    <lineage>
        <taxon>unclassified sequences</taxon>
        <taxon>metagenomes</taxon>
        <taxon>ecological metagenomes</taxon>
    </lineage>
</organism>
<dbReference type="Gene3D" id="3.30.420.280">
    <property type="match status" value="1"/>
</dbReference>
<protein>
    <recommendedName>
        <fullName evidence="2">Terminase large subunit gp17-like C-terminal domain-containing protein</fullName>
    </recommendedName>
</protein>
<accession>A0A0F9FGR6</accession>
<dbReference type="AlphaFoldDB" id="A0A0F9FGR6"/>
<dbReference type="EMBL" id="LAZR01030494">
    <property type="protein sequence ID" value="KKL56440.1"/>
    <property type="molecule type" value="Genomic_DNA"/>
</dbReference>
<reference evidence="1" key="1">
    <citation type="journal article" date="2015" name="Nature">
        <title>Complex archaea that bridge the gap between prokaryotes and eukaryotes.</title>
        <authorList>
            <person name="Spang A."/>
            <person name="Saw J.H."/>
            <person name="Jorgensen S.L."/>
            <person name="Zaremba-Niedzwiedzka K."/>
            <person name="Martijn J."/>
            <person name="Lind A.E."/>
            <person name="van Eijk R."/>
            <person name="Schleper C."/>
            <person name="Guy L."/>
            <person name="Ettema T.J."/>
        </authorList>
    </citation>
    <scope>NUCLEOTIDE SEQUENCE</scope>
</reference>